<dbReference type="Pfam" id="PF21245">
    <property type="entry name" value="PI4KB-PIK1_PIK"/>
    <property type="match status" value="1"/>
</dbReference>
<feature type="non-terminal residue" evidence="2">
    <location>
        <position position="281"/>
    </location>
</feature>
<name>A0A699Z4V1_HAELA</name>
<evidence type="ECO:0000313" key="2">
    <source>
        <dbReference type="EMBL" id="GFH14079.1"/>
    </source>
</evidence>
<protein>
    <submittedName>
        <fullName evidence="2">Phophatdylinositol 4-kinase</fullName>
    </submittedName>
</protein>
<keyword evidence="2" id="KW-0808">Transferase</keyword>
<comment type="caution">
    <text evidence="2">The sequence shown here is derived from an EMBL/GenBank/DDBJ whole genome shotgun (WGS) entry which is preliminary data.</text>
</comment>
<accession>A0A699Z4V1</accession>
<dbReference type="Proteomes" id="UP000485058">
    <property type="component" value="Unassembled WGS sequence"/>
</dbReference>
<dbReference type="InterPro" id="IPR049160">
    <property type="entry name" value="PI4KB-PIK1_PIK"/>
</dbReference>
<dbReference type="AlphaFoldDB" id="A0A699Z4V1"/>
<proteinExistence type="predicted"/>
<dbReference type="GO" id="GO:0016301">
    <property type="term" value="F:kinase activity"/>
    <property type="evidence" value="ECO:0007669"/>
    <property type="project" value="UniProtKB-KW"/>
</dbReference>
<keyword evidence="3" id="KW-1185">Reference proteome</keyword>
<feature type="domain" description="PI4KB/PIK1 accessory" evidence="1">
    <location>
        <begin position="101"/>
        <end position="171"/>
    </location>
</feature>
<gene>
    <name evidence="2" type="ORF">HaLaN_10061</name>
</gene>
<organism evidence="2 3">
    <name type="scientific">Haematococcus lacustris</name>
    <name type="common">Green alga</name>
    <name type="synonym">Haematococcus pluvialis</name>
    <dbReference type="NCBI Taxonomy" id="44745"/>
    <lineage>
        <taxon>Eukaryota</taxon>
        <taxon>Viridiplantae</taxon>
        <taxon>Chlorophyta</taxon>
        <taxon>core chlorophytes</taxon>
        <taxon>Chlorophyceae</taxon>
        <taxon>CS clade</taxon>
        <taxon>Chlamydomonadales</taxon>
        <taxon>Haematococcaceae</taxon>
        <taxon>Haematococcus</taxon>
    </lineage>
</organism>
<reference evidence="2 3" key="1">
    <citation type="submission" date="2020-02" db="EMBL/GenBank/DDBJ databases">
        <title>Draft genome sequence of Haematococcus lacustris strain NIES-144.</title>
        <authorList>
            <person name="Morimoto D."/>
            <person name="Nakagawa S."/>
            <person name="Yoshida T."/>
            <person name="Sawayama S."/>
        </authorList>
    </citation>
    <scope>NUCLEOTIDE SEQUENCE [LARGE SCALE GENOMIC DNA]</scope>
    <source>
        <strain evidence="2 3">NIES-144</strain>
    </source>
</reference>
<dbReference type="SUPFAM" id="SSF48371">
    <property type="entry name" value="ARM repeat"/>
    <property type="match status" value="1"/>
</dbReference>
<dbReference type="EMBL" id="BLLF01000684">
    <property type="protein sequence ID" value="GFH14079.1"/>
    <property type="molecule type" value="Genomic_DNA"/>
</dbReference>
<evidence type="ECO:0000259" key="1">
    <source>
        <dbReference type="Pfam" id="PF21245"/>
    </source>
</evidence>
<evidence type="ECO:0000313" key="3">
    <source>
        <dbReference type="Proteomes" id="UP000485058"/>
    </source>
</evidence>
<dbReference type="InterPro" id="IPR016024">
    <property type="entry name" value="ARM-type_fold"/>
</dbReference>
<sequence>MLGEGAWHREQDMAALPGCCAALLAGVPCQATKAGAQTSCRHLRVPNSESCDTMTSALERVKASVSLARSSRPSQEPAKELGGKHDLLFRLFESEFFDGFMCLQYLYQNPQPAVEDYLCNKLVALPESAIERYLLQFVYLAVSRPGSVLERTIVSLCTRSFVLAVKVHWLLLALGQDIPKPKNVDVLRDKCEKAALGGQWELPFNTSLPVCTPEQHPAGDHSMLPSASHLQCLEQYPSSAQVDQRVVYLSDDATAAPPFPWPAPSQALLTSMPLSDMDELA</sequence>
<keyword evidence="2" id="KW-0418">Kinase</keyword>